<evidence type="ECO:0000256" key="1">
    <source>
        <dbReference type="SAM" id="Coils"/>
    </source>
</evidence>
<dbReference type="Proteomes" id="UP000653127">
    <property type="component" value="Unassembled WGS sequence"/>
</dbReference>
<proteinExistence type="predicted"/>
<gene>
    <name evidence="2" type="ORF">H8711_04365</name>
</gene>
<accession>A0A926I3A8</accession>
<evidence type="ECO:0000313" key="2">
    <source>
        <dbReference type="EMBL" id="MBC8546169.1"/>
    </source>
</evidence>
<comment type="caution">
    <text evidence="2">The sequence shown here is derived from an EMBL/GenBank/DDBJ whole genome shotgun (WGS) entry which is preliminary data.</text>
</comment>
<dbReference type="EMBL" id="JACRST010000004">
    <property type="protein sequence ID" value="MBC8546169.1"/>
    <property type="molecule type" value="Genomic_DNA"/>
</dbReference>
<feature type="coiled-coil region" evidence="1">
    <location>
        <begin position="27"/>
        <end position="61"/>
    </location>
</feature>
<keyword evidence="1" id="KW-0175">Coiled coil</keyword>
<reference evidence="2" key="1">
    <citation type="submission" date="2020-08" db="EMBL/GenBank/DDBJ databases">
        <title>Genome public.</title>
        <authorList>
            <person name="Liu C."/>
            <person name="Sun Q."/>
        </authorList>
    </citation>
    <scope>NUCLEOTIDE SEQUENCE</scope>
    <source>
        <strain evidence="2">NSJ-31</strain>
    </source>
</reference>
<dbReference type="RefSeq" id="WP_249282322.1">
    <property type="nucleotide sequence ID" value="NZ_JACRST010000004.1"/>
</dbReference>
<keyword evidence="3" id="KW-1185">Reference proteome</keyword>
<name>A0A926I3A8_9FIRM</name>
<organism evidence="2 3">
    <name type="scientific">Ligaoa zhengdingensis</name>
    <dbReference type="NCBI Taxonomy" id="2763658"/>
    <lineage>
        <taxon>Bacteria</taxon>
        <taxon>Bacillati</taxon>
        <taxon>Bacillota</taxon>
        <taxon>Clostridia</taxon>
        <taxon>Eubacteriales</taxon>
        <taxon>Oscillospiraceae</taxon>
        <taxon>Ligaoa</taxon>
    </lineage>
</organism>
<evidence type="ECO:0000313" key="3">
    <source>
        <dbReference type="Proteomes" id="UP000653127"/>
    </source>
</evidence>
<protein>
    <submittedName>
        <fullName evidence="2">Uncharacterized protein</fullName>
    </submittedName>
</protein>
<sequence>MRMTEQTESGAYRVAREAVRPVEGGYAGDAVERLAKFEDLREELEAAQEELSRKMAPLRAAGRTSSAQFRELMGKKLMNSQILLLLSRRGL</sequence>
<dbReference type="AlphaFoldDB" id="A0A926I3A8"/>